<evidence type="ECO:0000313" key="8">
    <source>
        <dbReference type="EMBL" id="ENO12961.1"/>
    </source>
</evidence>
<gene>
    <name evidence="8" type="ORF">J057_16225</name>
</gene>
<evidence type="ECO:0000256" key="5">
    <source>
        <dbReference type="ARBA" id="ARBA00023136"/>
    </source>
</evidence>
<reference evidence="8 9" key="1">
    <citation type="journal article" date="2013" name="Genome Announc.">
        <title>Genome Sequence of the Polycyclic Aromatic Hydrocarbon-Degrading Bacterium Strain Marinobacter nanhaiticus D15-8WT.</title>
        <authorList>
            <person name="Cui Z."/>
            <person name="Gao W."/>
            <person name="Li Q."/>
            <person name="Xu G."/>
            <person name="Zheng L."/>
        </authorList>
    </citation>
    <scope>NUCLEOTIDE SEQUENCE [LARGE SCALE GENOMIC DNA]</scope>
    <source>
        <strain evidence="8 9">D15-8W</strain>
    </source>
</reference>
<comment type="subcellular location">
    <subcellularLocation>
        <location evidence="1 6">Cell membrane</location>
        <topology evidence="1 6">Multi-pass membrane protein</topology>
    </subcellularLocation>
</comment>
<dbReference type="RefSeq" id="WP_004581186.1">
    <property type="nucleotide sequence ID" value="NZ_AP028878.1"/>
</dbReference>
<protein>
    <recommendedName>
        <fullName evidence="6">TVP38/TMEM64 family membrane protein</fullName>
    </recommendedName>
</protein>
<feature type="transmembrane region" description="Helical" evidence="6">
    <location>
        <begin position="59"/>
        <end position="86"/>
    </location>
</feature>
<dbReference type="Pfam" id="PF09335">
    <property type="entry name" value="VTT_dom"/>
    <property type="match status" value="1"/>
</dbReference>
<sequence>MEQAELERRAGWKKSPIVGILASIVLVGAILAVLYALGIHERIVELLQWFDAQGAWAPVLFILIMSLVMVLLLPGVLFTTGAGFVFGVFHGTLYVVAGTVLGATLSFLIARHLFGEKAKAFIMARSRLRLMSDELTPHGWKIVLLTRLIPFFPSKISNYFFGLTHFSLPGFVVGCALGYIPFSLHNVYLGSLAADLTTLGVRETGRSHLEWAIYGAGFVGTVVAVIFLNRLARRALAKYTGNEDIVEDPS</sequence>
<dbReference type="EMBL" id="APLQ01000014">
    <property type="protein sequence ID" value="ENO12961.1"/>
    <property type="molecule type" value="Genomic_DNA"/>
</dbReference>
<name>N6WN72_9GAMM</name>
<comment type="caution">
    <text evidence="8">The sequence shown here is derived from an EMBL/GenBank/DDBJ whole genome shotgun (WGS) entry which is preliminary data.</text>
</comment>
<organism evidence="8 9">
    <name type="scientific">Marinobacter nanhaiticus D15-8W</name>
    <dbReference type="NCBI Taxonomy" id="626887"/>
    <lineage>
        <taxon>Bacteria</taxon>
        <taxon>Pseudomonadati</taxon>
        <taxon>Pseudomonadota</taxon>
        <taxon>Gammaproteobacteria</taxon>
        <taxon>Pseudomonadales</taxon>
        <taxon>Marinobacteraceae</taxon>
        <taxon>Marinobacter</taxon>
    </lineage>
</organism>
<dbReference type="PANTHER" id="PTHR12677">
    <property type="entry name" value="GOLGI APPARATUS MEMBRANE PROTEIN TVP38-RELATED"/>
    <property type="match status" value="1"/>
</dbReference>
<feature type="transmembrane region" description="Helical" evidence="6">
    <location>
        <begin position="211"/>
        <end position="228"/>
    </location>
</feature>
<dbReference type="AlphaFoldDB" id="N6WN72"/>
<evidence type="ECO:0000256" key="2">
    <source>
        <dbReference type="ARBA" id="ARBA00022475"/>
    </source>
</evidence>
<dbReference type="PATRIC" id="fig|626887.3.peg.3243"/>
<dbReference type="GO" id="GO:0005886">
    <property type="term" value="C:plasma membrane"/>
    <property type="evidence" value="ECO:0007669"/>
    <property type="project" value="UniProtKB-SubCell"/>
</dbReference>
<proteinExistence type="inferred from homology"/>
<evidence type="ECO:0000256" key="4">
    <source>
        <dbReference type="ARBA" id="ARBA00022989"/>
    </source>
</evidence>
<evidence type="ECO:0000256" key="6">
    <source>
        <dbReference type="RuleBase" id="RU366058"/>
    </source>
</evidence>
<feature type="transmembrane region" description="Helical" evidence="6">
    <location>
        <begin position="17"/>
        <end position="38"/>
    </location>
</feature>
<keyword evidence="2 6" id="KW-1003">Cell membrane</keyword>
<dbReference type="HOGENOM" id="CLU_038944_3_2_6"/>
<keyword evidence="9" id="KW-1185">Reference proteome</keyword>
<dbReference type="Proteomes" id="UP000013165">
    <property type="component" value="Unassembled WGS sequence"/>
</dbReference>
<comment type="similarity">
    <text evidence="6">Belongs to the TVP38/TMEM64 family.</text>
</comment>
<feature type="transmembrane region" description="Helical" evidence="6">
    <location>
        <begin position="159"/>
        <end position="182"/>
    </location>
</feature>
<dbReference type="InterPro" id="IPR032816">
    <property type="entry name" value="VTT_dom"/>
</dbReference>
<dbReference type="STRING" id="626887.J057_16225"/>
<feature type="transmembrane region" description="Helical" evidence="6">
    <location>
        <begin position="92"/>
        <end position="114"/>
    </location>
</feature>
<keyword evidence="3 6" id="KW-0812">Transmembrane</keyword>
<dbReference type="eggNOG" id="COG0398">
    <property type="taxonomic scope" value="Bacteria"/>
</dbReference>
<dbReference type="PANTHER" id="PTHR12677:SF59">
    <property type="entry name" value="GOLGI APPARATUS MEMBRANE PROTEIN TVP38-RELATED"/>
    <property type="match status" value="1"/>
</dbReference>
<evidence type="ECO:0000256" key="1">
    <source>
        <dbReference type="ARBA" id="ARBA00004651"/>
    </source>
</evidence>
<keyword evidence="4 6" id="KW-1133">Transmembrane helix</keyword>
<keyword evidence="5 6" id="KW-0472">Membrane</keyword>
<dbReference type="OrthoDB" id="9800167at2"/>
<evidence type="ECO:0000256" key="3">
    <source>
        <dbReference type="ARBA" id="ARBA00022692"/>
    </source>
</evidence>
<accession>N6WN72</accession>
<evidence type="ECO:0000259" key="7">
    <source>
        <dbReference type="Pfam" id="PF09335"/>
    </source>
</evidence>
<dbReference type="InterPro" id="IPR015414">
    <property type="entry name" value="TMEM64"/>
</dbReference>
<feature type="domain" description="VTT" evidence="7">
    <location>
        <begin position="73"/>
        <end position="191"/>
    </location>
</feature>
<evidence type="ECO:0000313" key="9">
    <source>
        <dbReference type="Proteomes" id="UP000013165"/>
    </source>
</evidence>